<dbReference type="STRING" id="1960309.SAMN03159343_1535"/>
<evidence type="ECO:0000256" key="1">
    <source>
        <dbReference type="SAM" id="MobiDB-lite"/>
    </source>
</evidence>
<organism evidence="2 3">
    <name type="scientific">Klenkia marina</name>
    <dbReference type="NCBI Taxonomy" id="1960309"/>
    <lineage>
        <taxon>Bacteria</taxon>
        <taxon>Bacillati</taxon>
        <taxon>Actinomycetota</taxon>
        <taxon>Actinomycetes</taxon>
        <taxon>Geodermatophilales</taxon>
        <taxon>Geodermatophilaceae</taxon>
        <taxon>Klenkia</taxon>
    </lineage>
</organism>
<dbReference type="AlphaFoldDB" id="A0A1G4XVA4"/>
<dbReference type="EMBL" id="FMUH01000002">
    <property type="protein sequence ID" value="SCX45147.1"/>
    <property type="molecule type" value="Genomic_DNA"/>
</dbReference>
<evidence type="ECO:0000313" key="2">
    <source>
        <dbReference type="EMBL" id="SCX45147.1"/>
    </source>
</evidence>
<keyword evidence="3" id="KW-1185">Reference proteome</keyword>
<sequence length="49" mass="5322">MHPSGMDEHDEPQRSGTTSTDGAARVETPDAPAAPVIRLLANPRRVRRT</sequence>
<protein>
    <submittedName>
        <fullName evidence="2">Uncharacterized protein</fullName>
    </submittedName>
</protein>
<gene>
    <name evidence="2" type="ORF">SAMN03159343_1535</name>
</gene>
<dbReference type="Proteomes" id="UP000198981">
    <property type="component" value="Unassembled WGS sequence"/>
</dbReference>
<feature type="region of interest" description="Disordered" evidence="1">
    <location>
        <begin position="1"/>
        <end position="49"/>
    </location>
</feature>
<reference evidence="3" key="1">
    <citation type="submission" date="2016-10" db="EMBL/GenBank/DDBJ databases">
        <authorList>
            <person name="Varghese N."/>
            <person name="Submissions S."/>
        </authorList>
    </citation>
    <scope>NUCLEOTIDE SEQUENCE [LARGE SCALE GENOMIC DNA]</scope>
    <source>
        <strain evidence="3">DSM 45722</strain>
    </source>
</reference>
<evidence type="ECO:0000313" key="3">
    <source>
        <dbReference type="Proteomes" id="UP000198981"/>
    </source>
</evidence>
<name>A0A1G4XVA4_9ACTN</name>
<feature type="compositionally biased region" description="Basic and acidic residues" evidence="1">
    <location>
        <begin position="1"/>
        <end position="13"/>
    </location>
</feature>
<accession>A0A1G4XVA4</accession>
<proteinExistence type="predicted"/>